<evidence type="ECO:0000259" key="7">
    <source>
        <dbReference type="Pfam" id="PF02687"/>
    </source>
</evidence>
<feature type="transmembrane region" description="Helical" evidence="6">
    <location>
        <begin position="21"/>
        <end position="41"/>
    </location>
</feature>
<feature type="domain" description="ABC3 transporter permease C-terminal" evidence="7">
    <location>
        <begin position="284"/>
        <end position="396"/>
    </location>
</feature>
<feature type="transmembrane region" description="Helical" evidence="6">
    <location>
        <begin position="684"/>
        <end position="706"/>
    </location>
</feature>
<evidence type="ECO:0000313" key="12">
    <source>
        <dbReference type="Proteomes" id="UP001304419"/>
    </source>
</evidence>
<keyword evidence="4 6" id="KW-1133">Transmembrane helix</keyword>
<feature type="transmembrane region" description="Helical" evidence="6">
    <location>
        <begin position="372"/>
        <end position="398"/>
    </location>
</feature>
<reference evidence="10 12" key="2">
    <citation type="submission" date="2023-10" db="EMBL/GenBank/DDBJ databases">
        <title>To unveil natural product biosynthetic capacity in Pseudoalteromonas.</title>
        <authorList>
            <person name="Wang J."/>
        </authorList>
    </citation>
    <scope>NUCLEOTIDE SEQUENCE [LARGE SCALE GENOMIC DNA]</scope>
    <source>
        <strain evidence="10 12">DSM 15914</strain>
    </source>
</reference>
<evidence type="ECO:0000256" key="2">
    <source>
        <dbReference type="ARBA" id="ARBA00022475"/>
    </source>
</evidence>
<feature type="domain" description="MacB-like periplasmic core" evidence="8">
    <location>
        <begin position="20"/>
        <end position="236"/>
    </location>
</feature>
<dbReference type="InterPro" id="IPR025857">
    <property type="entry name" value="MacB_PCD"/>
</dbReference>
<dbReference type="Pfam" id="PF02687">
    <property type="entry name" value="FtsX"/>
    <property type="match status" value="2"/>
</dbReference>
<feature type="transmembrane region" description="Helical" evidence="6">
    <location>
        <begin position="767"/>
        <end position="790"/>
    </location>
</feature>
<feature type="transmembrane region" description="Helical" evidence="6">
    <location>
        <begin position="334"/>
        <end position="352"/>
    </location>
</feature>
<reference evidence="9" key="1">
    <citation type="submission" date="2019-10" db="EMBL/GenBank/DDBJ databases">
        <authorList>
            <person name="Paulsen S."/>
        </authorList>
    </citation>
    <scope>NUCLEOTIDE SEQUENCE</scope>
    <source>
        <strain evidence="9">LMG 19692</strain>
    </source>
</reference>
<accession>A0A8I2KMQ6</accession>
<organism evidence="9 11">
    <name type="scientific">Pseudoalteromonas maricaloris</name>
    <dbReference type="NCBI Taxonomy" id="184924"/>
    <lineage>
        <taxon>Bacteria</taxon>
        <taxon>Pseudomonadati</taxon>
        <taxon>Pseudomonadota</taxon>
        <taxon>Gammaproteobacteria</taxon>
        <taxon>Alteromonadales</taxon>
        <taxon>Pseudoalteromonadaceae</taxon>
        <taxon>Pseudoalteromonas</taxon>
    </lineage>
</organism>
<dbReference type="EMBL" id="WEIA01000006">
    <property type="protein sequence ID" value="NLR21951.1"/>
    <property type="molecule type" value="Genomic_DNA"/>
</dbReference>
<sequence length="804" mass="88961">MLTSYLSTAIRVSKKQKLHTLLNVIGFSIGIAAAIIVALFAQSQLIVDKHQPDANHVYRVHLDLRSVGVGVRGAIDPRMPQLMQKHSQIKDLLIISRIESLQYSGEPMADIVKVKDQRFKFKKAYVATPNLAEFVNISVLHGDLTQALSQPNLIALSQTESKRLFGDTDVIGRQLEYDGGSYEVAAVFADLEANTHFDFDVLMYLPKLQRGPFSSHVYLKLQPEADPNALAQEMTREMQKRAKNPNFKDIQFQFIPLTQLHFHTNGTVEMKQGGSYLALQVSVVLSTLLVIIASANFINFNIASAAKRAKEVGIRKALGASKSQLVTQFLSESLLTVLFSGFLGVVIVELALPHFNQLIAQPLTLVYNSLFMLGLVITLTVVGLFSGLYPALFISSFGAKKVLSGDFSRGRSSARIRKITLCLQGAIGVGLIAAISMLYQQMMLVKQLDVGYEKAQRIIIRELPSELIYQQQGNALLDELGQISGVAGWTLSDTNYATAINGGMHYTWPNGETYDGMLAVINTGYDVIDVLGLKLITGRGFSRDYTGDWYREQQNGETHVAILITKKMAHLAGYEKLDEVIGVTVTVPRRKLTAKVVGVVEDIRIGSVNNAVQPTSLMLGHVDGETANVVLKIAEGIDPDNVITEIEQVLAAHLNRRDIEVQSLYDEFLAAHKNELYTLTMLSIFSPLAIFLTLLGTFGLASFTTLRKEKELAIRKVLGASRIGLISLVAKEYLWLSALSMVLAVPLTYWLVGEWLNRFNERINQSIWIYGVAGLLVILLTWLTVVLVTYKVASRRPSSALRYE</sequence>
<evidence type="ECO:0000313" key="11">
    <source>
        <dbReference type="Proteomes" id="UP000646877"/>
    </source>
</evidence>
<keyword evidence="5 6" id="KW-0472">Membrane</keyword>
<dbReference type="GO" id="GO:0005886">
    <property type="term" value="C:plasma membrane"/>
    <property type="evidence" value="ECO:0007669"/>
    <property type="project" value="UniProtKB-SubCell"/>
</dbReference>
<evidence type="ECO:0000313" key="9">
    <source>
        <dbReference type="EMBL" id="NLR21951.1"/>
    </source>
</evidence>
<gene>
    <name evidence="9" type="ORF">F9Y85_11580</name>
    <name evidence="10" type="ORF">R5H13_18770</name>
</gene>
<proteinExistence type="predicted"/>
<name>A0A8I2KMQ6_9GAMM</name>
<feature type="transmembrane region" description="Helical" evidence="6">
    <location>
        <begin position="419"/>
        <end position="439"/>
    </location>
</feature>
<dbReference type="RefSeq" id="WP_193521940.1">
    <property type="nucleotide sequence ID" value="NZ_CBCSDF010000013.1"/>
</dbReference>
<dbReference type="InterPro" id="IPR003838">
    <property type="entry name" value="ABC3_permease_C"/>
</dbReference>
<feature type="transmembrane region" description="Helical" evidence="6">
    <location>
        <begin position="277"/>
        <end position="298"/>
    </location>
</feature>
<evidence type="ECO:0000256" key="4">
    <source>
        <dbReference type="ARBA" id="ARBA00022989"/>
    </source>
</evidence>
<evidence type="ECO:0000256" key="6">
    <source>
        <dbReference type="SAM" id="Phobius"/>
    </source>
</evidence>
<dbReference type="Proteomes" id="UP000646877">
    <property type="component" value="Unassembled WGS sequence"/>
</dbReference>
<keyword evidence="12" id="KW-1185">Reference proteome</keyword>
<feature type="transmembrane region" description="Helical" evidence="6">
    <location>
        <begin position="733"/>
        <end position="752"/>
    </location>
</feature>
<protein>
    <submittedName>
        <fullName evidence="9">FtsX-like permease family protein</fullName>
    </submittedName>
</protein>
<dbReference type="GO" id="GO:0022857">
    <property type="term" value="F:transmembrane transporter activity"/>
    <property type="evidence" value="ECO:0007669"/>
    <property type="project" value="TreeGrafter"/>
</dbReference>
<comment type="subcellular location">
    <subcellularLocation>
        <location evidence="1">Cell membrane</location>
        <topology evidence="1">Multi-pass membrane protein</topology>
    </subcellularLocation>
</comment>
<dbReference type="InterPro" id="IPR050250">
    <property type="entry name" value="Macrolide_Exporter_MacB"/>
</dbReference>
<feature type="domain" description="MacB-like periplasmic core" evidence="8">
    <location>
        <begin position="426"/>
        <end position="648"/>
    </location>
</feature>
<keyword evidence="3 6" id="KW-0812">Transmembrane</keyword>
<dbReference type="Pfam" id="PF12704">
    <property type="entry name" value="MacB_PCD"/>
    <property type="match status" value="2"/>
</dbReference>
<dbReference type="AlphaFoldDB" id="A0A8I2KMQ6"/>
<evidence type="ECO:0000256" key="5">
    <source>
        <dbReference type="ARBA" id="ARBA00023136"/>
    </source>
</evidence>
<evidence type="ECO:0000256" key="3">
    <source>
        <dbReference type="ARBA" id="ARBA00022692"/>
    </source>
</evidence>
<dbReference type="EMBL" id="CP137578">
    <property type="protein sequence ID" value="WOX28634.1"/>
    <property type="molecule type" value="Genomic_DNA"/>
</dbReference>
<evidence type="ECO:0000256" key="1">
    <source>
        <dbReference type="ARBA" id="ARBA00004651"/>
    </source>
</evidence>
<dbReference type="PANTHER" id="PTHR30572:SF18">
    <property type="entry name" value="ABC-TYPE MACROLIDE FAMILY EXPORT SYSTEM PERMEASE COMPONENT 2"/>
    <property type="match status" value="1"/>
</dbReference>
<dbReference type="PANTHER" id="PTHR30572">
    <property type="entry name" value="MEMBRANE COMPONENT OF TRANSPORTER-RELATED"/>
    <property type="match status" value="1"/>
</dbReference>
<feature type="domain" description="ABC3 transporter permease C-terminal" evidence="7">
    <location>
        <begin position="684"/>
        <end position="795"/>
    </location>
</feature>
<evidence type="ECO:0000313" key="10">
    <source>
        <dbReference type="EMBL" id="WOX28634.1"/>
    </source>
</evidence>
<dbReference type="Proteomes" id="UP001304419">
    <property type="component" value="Chromosome 1"/>
</dbReference>
<evidence type="ECO:0000259" key="8">
    <source>
        <dbReference type="Pfam" id="PF12704"/>
    </source>
</evidence>
<keyword evidence="2" id="KW-1003">Cell membrane</keyword>